<dbReference type="RefSeq" id="WP_132688591.1">
    <property type="nucleotide sequence ID" value="NZ_SKBU01000006.1"/>
</dbReference>
<feature type="transmembrane region" description="Helical" evidence="5">
    <location>
        <begin position="225"/>
        <end position="245"/>
    </location>
</feature>
<evidence type="ECO:0000313" key="6">
    <source>
        <dbReference type="EMBL" id="TCJ20047.1"/>
    </source>
</evidence>
<dbReference type="EMBL" id="SKBU01000006">
    <property type="protein sequence ID" value="TCJ20047.1"/>
    <property type="molecule type" value="Genomic_DNA"/>
</dbReference>
<evidence type="ECO:0000256" key="2">
    <source>
        <dbReference type="ARBA" id="ARBA00022692"/>
    </source>
</evidence>
<keyword evidence="4 5" id="KW-0472">Membrane</keyword>
<evidence type="ECO:0000313" key="7">
    <source>
        <dbReference type="Proteomes" id="UP000295244"/>
    </source>
</evidence>
<feature type="transmembrane region" description="Helical" evidence="5">
    <location>
        <begin position="15"/>
        <end position="33"/>
    </location>
</feature>
<feature type="transmembrane region" description="Helical" evidence="5">
    <location>
        <begin position="127"/>
        <end position="153"/>
    </location>
</feature>
<accession>A0A4R1BRS0</accession>
<feature type="transmembrane region" description="Helical" evidence="5">
    <location>
        <begin position="201"/>
        <end position="219"/>
    </location>
</feature>
<comment type="subcellular location">
    <subcellularLocation>
        <location evidence="1">Membrane</location>
        <topology evidence="1">Multi-pass membrane protein</topology>
    </subcellularLocation>
</comment>
<dbReference type="InterPro" id="IPR038770">
    <property type="entry name" value="Na+/solute_symporter_sf"/>
</dbReference>
<feature type="transmembrane region" description="Helical" evidence="5">
    <location>
        <begin position="71"/>
        <end position="93"/>
    </location>
</feature>
<keyword evidence="7" id="KW-1185">Reference proteome</keyword>
<feature type="transmembrane region" description="Helical" evidence="5">
    <location>
        <begin position="39"/>
        <end position="59"/>
    </location>
</feature>
<keyword evidence="2 5" id="KW-0812">Transmembrane</keyword>
<protein>
    <submittedName>
        <fullName evidence="6">Bile acid:sodium symporter family protein</fullName>
    </submittedName>
</protein>
<dbReference type="Gene3D" id="1.20.1530.20">
    <property type="match status" value="1"/>
</dbReference>
<proteinExistence type="predicted"/>
<dbReference type="GO" id="GO:0016020">
    <property type="term" value="C:membrane"/>
    <property type="evidence" value="ECO:0007669"/>
    <property type="project" value="UniProtKB-SubCell"/>
</dbReference>
<evidence type="ECO:0000256" key="3">
    <source>
        <dbReference type="ARBA" id="ARBA00022989"/>
    </source>
</evidence>
<feature type="transmembrane region" description="Helical" evidence="5">
    <location>
        <begin position="99"/>
        <end position="120"/>
    </location>
</feature>
<organism evidence="6 7">
    <name type="scientific">Rubrobacter taiwanensis</name>
    <dbReference type="NCBI Taxonomy" id="185139"/>
    <lineage>
        <taxon>Bacteria</taxon>
        <taxon>Bacillati</taxon>
        <taxon>Actinomycetota</taxon>
        <taxon>Rubrobacteria</taxon>
        <taxon>Rubrobacterales</taxon>
        <taxon>Rubrobacteraceae</taxon>
        <taxon>Rubrobacter</taxon>
    </lineage>
</organism>
<dbReference type="AlphaFoldDB" id="A0A4R1BRS0"/>
<dbReference type="OrthoDB" id="5244178at2"/>
<feature type="transmembrane region" description="Helical" evidence="5">
    <location>
        <begin position="257"/>
        <end position="278"/>
    </location>
</feature>
<evidence type="ECO:0000256" key="5">
    <source>
        <dbReference type="SAM" id="Phobius"/>
    </source>
</evidence>
<reference evidence="6 7" key="1">
    <citation type="submission" date="2019-03" db="EMBL/GenBank/DDBJ databases">
        <title>Whole genome sequence of a novel Rubrobacter taiwanensis strain, isolated from Yellowstone National Park.</title>
        <authorList>
            <person name="Freed S."/>
            <person name="Ramaley R.F."/>
            <person name="Kyndt J.A."/>
        </authorList>
    </citation>
    <scope>NUCLEOTIDE SEQUENCE [LARGE SCALE GENOMIC DNA]</scope>
    <source>
        <strain evidence="6 7">Yellowstone</strain>
    </source>
</reference>
<feature type="transmembrane region" description="Helical" evidence="5">
    <location>
        <begin position="284"/>
        <end position="306"/>
    </location>
</feature>
<dbReference type="Proteomes" id="UP000295244">
    <property type="component" value="Unassembled WGS sequence"/>
</dbReference>
<keyword evidence="3 5" id="KW-1133">Transmembrane helix</keyword>
<evidence type="ECO:0000256" key="4">
    <source>
        <dbReference type="ARBA" id="ARBA00023136"/>
    </source>
</evidence>
<gene>
    <name evidence="6" type="ORF">E0L93_03635</name>
</gene>
<dbReference type="InterPro" id="IPR004710">
    <property type="entry name" value="Bilac:Na_transpt"/>
</dbReference>
<comment type="caution">
    <text evidence="6">The sequence shown here is derived from an EMBL/GenBank/DDBJ whole genome shotgun (WGS) entry which is preliminary data.</text>
</comment>
<dbReference type="PANTHER" id="PTHR10361:SF28">
    <property type="entry name" value="P3 PROTEIN-RELATED"/>
    <property type="match status" value="1"/>
</dbReference>
<dbReference type="InterPro" id="IPR002657">
    <property type="entry name" value="BilAc:Na_symport/Acr3"/>
</dbReference>
<dbReference type="PANTHER" id="PTHR10361">
    <property type="entry name" value="SODIUM-BILE ACID COTRANSPORTER"/>
    <property type="match status" value="1"/>
</dbReference>
<feature type="transmembrane region" description="Helical" evidence="5">
    <location>
        <begin position="159"/>
        <end position="180"/>
    </location>
</feature>
<dbReference type="Pfam" id="PF01758">
    <property type="entry name" value="SBF"/>
    <property type="match status" value="1"/>
</dbReference>
<sequence length="308" mass="32355">MAKALGHLKVLEENLLLFVLATAALGLAFPVLGEALYPAVTLLLALLMLCVSLTFDFGAVRRVLGRPSYQLAATLLVYGPMSLAGLLIGRLFFGSGPLATGQVLVGVLPTDVSAPLLVLLGRGNVALAAVLNAVNTALAPFVVPLLLLLLTGVRFEVPVGLLILELCLVILVPMAAGILLRTRYPAATSRFDPVYSFGSSLTYLLLLLAVIGPNAGIILDYGPYALVILLAQIALNAAGYGFGAAMRWFAGSREDQIAFLFTVSKKEFTIAAAVVVASGLPGEILVPAVFYAVVQMITSPLVVRILNR</sequence>
<name>A0A4R1BRS0_9ACTN</name>
<evidence type="ECO:0000256" key="1">
    <source>
        <dbReference type="ARBA" id="ARBA00004141"/>
    </source>
</evidence>